<accession>A0ABX6VCW5</accession>
<dbReference type="EMBL" id="CP045503">
    <property type="protein sequence ID" value="QPG59394.1"/>
    <property type="molecule type" value="Genomic_DNA"/>
</dbReference>
<dbReference type="InterPro" id="IPR046668">
    <property type="entry name" value="DUF6538"/>
</dbReference>
<dbReference type="Proteomes" id="UP000316416">
    <property type="component" value="Chromosome"/>
</dbReference>
<protein>
    <submittedName>
        <fullName evidence="4">Site-specific integrase</fullName>
    </submittedName>
</protein>
<evidence type="ECO:0000256" key="2">
    <source>
        <dbReference type="ARBA" id="ARBA00023172"/>
    </source>
</evidence>
<evidence type="ECO:0000313" key="5">
    <source>
        <dbReference type="Proteomes" id="UP000316416"/>
    </source>
</evidence>
<dbReference type="Pfam" id="PF00589">
    <property type="entry name" value="Phage_integrase"/>
    <property type="match status" value="1"/>
</dbReference>
<proteinExistence type="predicted"/>
<feature type="domain" description="Tyr recombinase" evidence="3">
    <location>
        <begin position="321"/>
        <end position="510"/>
    </location>
</feature>
<sequence length="522" mass="58123">MRPRKNNNGVYSLRKAIPLKLRPYFGKSELIKSLGTKSLYEATRLAPHEAIKINAALDTAQRQFSDSALWTASLVAEVSHNWLTYSLRLNDWSIDTDIEQLTELLNGTALDLYANLAADIKQALSLKDIRIQEGSEHWHPLLLAIGHAKIDLVKKCRLHRRQEQAFQRFTEEVFTCPEVITPDYLNKPTALDLCGLRDLYSSATRRRDPKAENKLATYNAGLNRAVSYFGSLDIKSIDRRALSDYRTILEQLPIKPSLKALSLDEQIIIADRDKLKRISSKTVRLNLMALSAVLSFGADGGYLTDNHAKGMTKNISRKPTTDGTAYTAAELDLIMANLDPTPTQYGLAHYWLPILAASTGARVNELAQLRASQVILDHEIPHIRIAADHPDQSVKTDTVRLVPLSAALLSSGFPEYASSQNGQLFPALVVDKQGKYAYNVSSWFSGFIKRLGIDRKELKPFHGFRHSFINRCRAAGIREDIQNAITGHSNHSTQSGYGSISLSVMAEEIEKITSIGLATNES</sequence>
<dbReference type="PANTHER" id="PTHR30349:SF64">
    <property type="entry name" value="PROPHAGE INTEGRASE INTD-RELATED"/>
    <property type="match status" value="1"/>
</dbReference>
<organism evidence="4 5">
    <name type="scientific">Shewanella eurypsychrophilus</name>
    <dbReference type="NCBI Taxonomy" id="2593656"/>
    <lineage>
        <taxon>Bacteria</taxon>
        <taxon>Pseudomonadati</taxon>
        <taxon>Pseudomonadota</taxon>
        <taxon>Gammaproteobacteria</taxon>
        <taxon>Alteromonadales</taxon>
        <taxon>Shewanellaceae</taxon>
        <taxon>Shewanella</taxon>
    </lineage>
</organism>
<dbReference type="PROSITE" id="PS51898">
    <property type="entry name" value="TYR_RECOMBINASE"/>
    <property type="match status" value="1"/>
</dbReference>
<dbReference type="InterPro" id="IPR013762">
    <property type="entry name" value="Integrase-like_cat_sf"/>
</dbReference>
<evidence type="ECO:0000256" key="1">
    <source>
        <dbReference type="ARBA" id="ARBA00022908"/>
    </source>
</evidence>
<dbReference type="InterPro" id="IPR050090">
    <property type="entry name" value="Tyrosine_recombinase_XerCD"/>
</dbReference>
<dbReference type="InterPro" id="IPR002104">
    <property type="entry name" value="Integrase_catalytic"/>
</dbReference>
<dbReference type="Gene3D" id="1.10.443.10">
    <property type="entry name" value="Intergrase catalytic core"/>
    <property type="match status" value="1"/>
</dbReference>
<gene>
    <name evidence="4" type="ORF">FM038_019900</name>
</gene>
<evidence type="ECO:0000313" key="4">
    <source>
        <dbReference type="EMBL" id="QPG59394.1"/>
    </source>
</evidence>
<name>A0ABX6VCW5_9GAMM</name>
<dbReference type="PANTHER" id="PTHR30349">
    <property type="entry name" value="PHAGE INTEGRASE-RELATED"/>
    <property type="match status" value="1"/>
</dbReference>
<keyword evidence="5" id="KW-1185">Reference proteome</keyword>
<dbReference type="SUPFAM" id="SSF56349">
    <property type="entry name" value="DNA breaking-rejoining enzymes"/>
    <property type="match status" value="1"/>
</dbReference>
<dbReference type="InterPro" id="IPR011010">
    <property type="entry name" value="DNA_brk_join_enz"/>
</dbReference>
<keyword evidence="1" id="KW-0229">DNA integration</keyword>
<dbReference type="CDD" id="cd01184">
    <property type="entry name" value="INT_C_like_1"/>
    <property type="match status" value="1"/>
</dbReference>
<dbReference type="RefSeq" id="WP_142871516.1">
    <property type="nucleotide sequence ID" value="NZ_CP045503.2"/>
</dbReference>
<reference evidence="4" key="1">
    <citation type="submission" date="2021-07" db="EMBL/GenBank/DDBJ databases">
        <title>Shewanella sp. YLB-07 whole genome sequence.</title>
        <authorList>
            <person name="Yu L."/>
        </authorList>
    </citation>
    <scope>NUCLEOTIDE SEQUENCE</scope>
    <source>
        <strain evidence="4">YLB-08</strain>
    </source>
</reference>
<evidence type="ECO:0000259" key="3">
    <source>
        <dbReference type="PROSITE" id="PS51898"/>
    </source>
</evidence>
<dbReference type="Pfam" id="PF20172">
    <property type="entry name" value="DUF6538"/>
    <property type="match status" value="1"/>
</dbReference>
<keyword evidence="2" id="KW-0233">DNA recombination</keyword>